<dbReference type="Proteomes" id="UP000176228">
    <property type="component" value="Unassembled WGS sequence"/>
</dbReference>
<name>A0A1F6BJ69_9BACT</name>
<evidence type="ECO:0000313" key="2">
    <source>
        <dbReference type="Proteomes" id="UP000176228"/>
    </source>
</evidence>
<gene>
    <name evidence="1" type="ORF">A2968_01770</name>
</gene>
<dbReference type="EMBL" id="MFJU01000008">
    <property type="protein sequence ID" value="OGG36986.1"/>
    <property type="molecule type" value="Genomic_DNA"/>
</dbReference>
<comment type="caution">
    <text evidence="1">The sequence shown here is derived from an EMBL/GenBank/DDBJ whole genome shotgun (WGS) entry which is preliminary data.</text>
</comment>
<evidence type="ECO:0000313" key="1">
    <source>
        <dbReference type="EMBL" id="OGG36986.1"/>
    </source>
</evidence>
<protein>
    <submittedName>
        <fullName evidence="1">Uncharacterized protein</fullName>
    </submittedName>
</protein>
<accession>A0A1F6BJ69</accession>
<sequence length="728" mass="83643">MRNHLESNSLRDKITGQAFQSQSPLKARLSSYHQKISSGKVFGQRTADMLPDININTENSINEYFDRIDNALNYLQSVYNLGSIYSQKSLSAIKNEASRLMWVFGITIDLFHDDQRGLLLMGAASSTLSLKAVPVSKDDDEQRFYETERKKIGFIVRMLAQTSKGTYSVNVDKWLDKSVNRMNDPLNENNTLFLRRALSEAQYTDPAKSTFIGMQATDLDSGKKSPVVNLLYKKSARIQKIALDHIDEELSAQLGPHTPWIQQIVNKLGVEISPNLQWIATTFSPQEFVQQFEGQAVITNNCLIFPNDIESLNNKKNQQHEFNHAIMRHSPAPYLGRGLGNESDAESTTFAPSTYPEQRLLTYLVDDAIDADNNIKVGQGWSEYFRIRSAIKRAKGILNSAEERKWNRSLLKSFGLEGYLTFYLVHEESAILDPLVKANLLTSRQGAARLKCYRESIRNKTKKPAYIPWNLDKVNPYGRFEEINKLWINSLGYYISEEIKSPRASDKLERLSFAQASAYLNRLEACRSSYDYIPYSNRPLTDEIVLMRKYLWLKKGLPLLPDQFYSLVTSVIDFRFLLNNQKSILIWDKQGGVIQFTDFPQIKYRPLQKDIFKGNLTTVAWIADKLISHLQVFPGENKSQLYRQLIATLALALEKDYGWNLEYVHKSADYQNRLSVNSGKKMSELYRHLAEAVLSEHYRLMSEENGNFSKIADRMITEFLQPLTYFQE</sequence>
<organism evidence="1 2">
    <name type="scientific">Candidatus Gottesmanbacteria bacterium RIFCSPLOWO2_01_FULL_42_22</name>
    <dbReference type="NCBI Taxonomy" id="1798391"/>
    <lineage>
        <taxon>Bacteria</taxon>
        <taxon>Candidatus Gottesmaniibacteriota</taxon>
    </lineage>
</organism>
<proteinExistence type="predicted"/>
<dbReference type="AlphaFoldDB" id="A0A1F6BJ69"/>
<reference evidence="1 2" key="1">
    <citation type="journal article" date="2016" name="Nat. Commun.">
        <title>Thousands of microbial genomes shed light on interconnected biogeochemical processes in an aquifer system.</title>
        <authorList>
            <person name="Anantharaman K."/>
            <person name="Brown C.T."/>
            <person name="Hug L.A."/>
            <person name="Sharon I."/>
            <person name="Castelle C.J."/>
            <person name="Probst A.J."/>
            <person name="Thomas B.C."/>
            <person name="Singh A."/>
            <person name="Wilkins M.J."/>
            <person name="Karaoz U."/>
            <person name="Brodie E.L."/>
            <person name="Williams K.H."/>
            <person name="Hubbard S.S."/>
            <person name="Banfield J.F."/>
        </authorList>
    </citation>
    <scope>NUCLEOTIDE SEQUENCE [LARGE SCALE GENOMIC DNA]</scope>
</reference>